<keyword evidence="5" id="KW-1185">Reference proteome</keyword>
<feature type="compositionally biased region" description="Acidic residues" evidence="1">
    <location>
        <begin position="130"/>
        <end position="156"/>
    </location>
</feature>
<proteinExistence type="predicted"/>
<sequence>MSQRQLTVTLTEEALLIAAAGHDVQGPRVRVSFGDAKVASESSARNVSSDVSLRVSGIAGLLRLDSKKSYLVALTKVTDVGFLPTEKKRERVYRVDDVVLIPLVYEPAKEILEKLRKIQTEHEQSRSIIDDDEEDNTIDDSGSDYESEYCSDDDEGSVTKAGSAEPATDPADESIVLDESPSLAQSPPRAPVAENVIKRRGLYGRIMKGWFGRKGFRAQGQDQLALFEGGATPRKEKSDPFLTEAGADAESEAETTEEVKKEVLEDEGFTAESLVGKLVKTIQVLFSSQTMFFCYVHDFTRQFQGGDGPRREYIFNNHISQPFADAGLESFCVKLTQGFFGQRKLNLPEDKGEGFLTIVSRRSCLRNGLRYMRRGLDDDGNCANFVETEEALFVYPSPGETSAEPTWFSHIQIRGSIPLFFSQSPYTLHPVPQLHRSDAANTKALQRHFDNLKRVYGGVQCVNLVESQNREAIVGAKYEEEVRDLHDEAVGWKWFDFHHECKGMKFENISRLVANEDIDAQLLKYGWSSEGSRQKGVFRTNCMDCLDRTNVAQSAFGKAVLNRWLEQLNLELTIADSDNLNWIWADNGDAISRSYTGSAALKGEFVRTGVRDYKGVIADATNSLTRYFTNVVSDFFTQLVIDFVLGGVSAHAFDDFESRMINEDPGRLVKAEQMRQNAIEVTAGIVIVEGEEMLDGWTLYSPVEPNTIQTRDFTELVLLLTEGALYACRFDFETERVLAFERIALNNVVSIQRGVYITSTLHHVFTDPKRNVGFVLRYVAGDPDAIRTNHRSINNTVDRGKGSSDIRVLAFKATPSQSGKRDEERLVRAVVDEIATKCMGGDEERAKDLIEERDIVSLAEAQGATGLWERLEYGFRNAPSIILSILHCSWFIS</sequence>
<dbReference type="GO" id="GO:0046856">
    <property type="term" value="P:phosphatidylinositol dephosphorylation"/>
    <property type="evidence" value="ECO:0007669"/>
    <property type="project" value="TreeGrafter"/>
</dbReference>
<dbReference type="Pfam" id="PF12456">
    <property type="entry name" value="hSac2"/>
    <property type="match status" value="1"/>
</dbReference>
<dbReference type="GO" id="GO:0043812">
    <property type="term" value="F:phosphatidylinositol-4-phosphate phosphatase activity"/>
    <property type="evidence" value="ECO:0007669"/>
    <property type="project" value="TreeGrafter"/>
</dbReference>
<reference evidence="4 5" key="2">
    <citation type="journal article" date="2014" name="J. Gen. Appl. Microbiol.">
        <title>The early diverging ascomycetous budding yeast Saitoella complicata has three histone deacetylases belonging to the Clr6, Hos2, and Rpd3 lineages.</title>
        <authorList>
            <person name="Nishida H."/>
            <person name="Matsumoto T."/>
            <person name="Kondo S."/>
            <person name="Hamamoto M."/>
            <person name="Yoshikawa H."/>
        </authorList>
    </citation>
    <scope>NUCLEOTIDE SEQUENCE [LARGE SCALE GENOMIC DNA]</scope>
    <source>
        <strain evidence="4 5">NRRL Y-17804</strain>
    </source>
</reference>
<dbReference type="PROSITE" id="PS50275">
    <property type="entry name" value="SAC"/>
    <property type="match status" value="1"/>
</dbReference>
<reference evidence="4 5" key="3">
    <citation type="journal article" date="2015" name="Genome Announc.">
        <title>Draft Genome Sequence of the Archiascomycetous Yeast Saitoella complicata.</title>
        <authorList>
            <person name="Yamauchi K."/>
            <person name="Kondo S."/>
            <person name="Hamamoto M."/>
            <person name="Takahashi Y."/>
            <person name="Ogura Y."/>
            <person name="Hayashi T."/>
            <person name="Nishida H."/>
        </authorList>
    </citation>
    <scope>NUCLEOTIDE SEQUENCE [LARGE SCALE GENOMIC DNA]</scope>
    <source>
        <strain evidence="4 5">NRRL Y-17804</strain>
    </source>
</reference>
<dbReference type="GO" id="GO:0005783">
    <property type="term" value="C:endoplasmic reticulum"/>
    <property type="evidence" value="ECO:0007669"/>
    <property type="project" value="TreeGrafter"/>
</dbReference>
<dbReference type="STRING" id="698492.A0A0E9NJ06"/>
<evidence type="ECO:0000313" key="5">
    <source>
        <dbReference type="Proteomes" id="UP000033140"/>
    </source>
</evidence>
<gene>
    <name evidence="4" type="ORF">G7K_3818-t1</name>
</gene>
<feature type="region of interest" description="Disordered" evidence="1">
    <location>
        <begin position="122"/>
        <end position="171"/>
    </location>
</feature>
<dbReference type="Pfam" id="PF02383">
    <property type="entry name" value="Syja_N"/>
    <property type="match status" value="1"/>
</dbReference>
<dbReference type="InterPro" id="IPR022158">
    <property type="entry name" value="Inositol_phosphatase"/>
</dbReference>
<evidence type="ECO:0000259" key="3">
    <source>
        <dbReference type="PROSITE" id="PS51791"/>
    </source>
</evidence>
<feature type="domain" description="SAC" evidence="2">
    <location>
        <begin position="282"/>
        <end position="597"/>
    </location>
</feature>
<organism evidence="4 5">
    <name type="scientific">Saitoella complicata (strain BCRC 22490 / CBS 7301 / JCM 7358 / NBRC 10748 / NRRL Y-17804)</name>
    <dbReference type="NCBI Taxonomy" id="698492"/>
    <lineage>
        <taxon>Eukaryota</taxon>
        <taxon>Fungi</taxon>
        <taxon>Dikarya</taxon>
        <taxon>Ascomycota</taxon>
        <taxon>Taphrinomycotina</taxon>
        <taxon>Taphrinomycotina incertae sedis</taxon>
        <taxon>Saitoella</taxon>
    </lineage>
</organism>
<dbReference type="InterPro" id="IPR002013">
    <property type="entry name" value="SAC_dom"/>
</dbReference>
<dbReference type="InterPro" id="IPR034753">
    <property type="entry name" value="hSac2"/>
</dbReference>
<feature type="domain" description="HSac2" evidence="3">
    <location>
        <begin position="669"/>
        <end position="827"/>
    </location>
</feature>
<accession>A0A0E9NJ06</accession>
<dbReference type="Proteomes" id="UP000033140">
    <property type="component" value="Unassembled WGS sequence"/>
</dbReference>
<evidence type="ECO:0000259" key="2">
    <source>
        <dbReference type="PROSITE" id="PS50275"/>
    </source>
</evidence>
<evidence type="ECO:0000313" key="4">
    <source>
        <dbReference type="EMBL" id="GAO49671.1"/>
    </source>
</evidence>
<comment type="caution">
    <text evidence="4">The sequence shown here is derived from an EMBL/GenBank/DDBJ whole genome shotgun (WGS) entry which is preliminary data.</text>
</comment>
<evidence type="ECO:0000256" key="1">
    <source>
        <dbReference type="SAM" id="MobiDB-lite"/>
    </source>
</evidence>
<dbReference type="PROSITE" id="PS51791">
    <property type="entry name" value="HSAC2"/>
    <property type="match status" value="1"/>
</dbReference>
<protein>
    <recommendedName>
        <fullName evidence="6">SAC domain-containing protein</fullName>
    </recommendedName>
</protein>
<dbReference type="AlphaFoldDB" id="A0A0E9NJ06"/>
<dbReference type="EMBL" id="BACD03000025">
    <property type="protein sequence ID" value="GAO49671.1"/>
    <property type="molecule type" value="Genomic_DNA"/>
</dbReference>
<name>A0A0E9NJ06_SAICN</name>
<dbReference type="PANTHER" id="PTHR45662:SF7">
    <property type="entry name" value="SACI DOMAIN PROTEIN (AFU_ORTHOLOGUE AFUA_1G15890)"/>
    <property type="match status" value="1"/>
</dbReference>
<dbReference type="PANTHER" id="PTHR45662">
    <property type="entry name" value="PHOSPHATIDYLINOSITIDE PHOSPHATASE SAC1"/>
    <property type="match status" value="1"/>
</dbReference>
<reference evidence="4 5" key="1">
    <citation type="journal article" date="2011" name="J. Gen. Appl. Microbiol.">
        <title>Draft genome sequencing of the enigmatic yeast Saitoella complicata.</title>
        <authorList>
            <person name="Nishida H."/>
            <person name="Hamamoto M."/>
            <person name="Sugiyama J."/>
        </authorList>
    </citation>
    <scope>NUCLEOTIDE SEQUENCE [LARGE SCALE GENOMIC DNA]</scope>
    <source>
        <strain evidence="4 5">NRRL Y-17804</strain>
    </source>
</reference>
<evidence type="ECO:0008006" key="6">
    <source>
        <dbReference type="Google" id="ProtNLM"/>
    </source>
</evidence>